<name>A0A0C9WLH3_9AGAR</name>
<feature type="compositionally biased region" description="Basic residues" evidence="1">
    <location>
        <begin position="162"/>
        <end position="178"/>
    </location>
</feature>
<dbReference type="OrthoDB" id="3753443at2759"/>
<feature type="region of interest" description="Disordered" evidence="1">
    <location>
        <begin position="159"/>
        <end position="178"/>
    </location>
</feature>
<dbReference type="HOGENOM" id="CLU_129422_0_0_1"/>
<accession>A0A0C9WLH3</accession>
<feature type="transmembrane region" description="Helical" evidence="2">
    <location>
        <begin position="98"/>
        <end position="118"/>
    </location>
</feature>
<keyword evidence="2" id="KW-1133">Transmembrane helix</keyword>
<reference evidence="4" key="2">
    <citation type="submission" date="2015-01" db="EMBL/GenBank/DDBJ databases">
        <title>Evolutionary Origins and Diversification of the Mycorrhizal Mutualists.</title>
        <authorList>
            <consortium name="DOE Joint Genome Institute"/>
            <consortium name="Mycorrhizal Genomics Consortium"/>
            <person name="Kohler A."/>
            <person name="Kuo A."/>
            <person name="Nagy L.G."/>
            <person name="Floudas D."/>
            <person name="Copeland A."/>
            <person name="Barry K.W."/>
            <person name="Cichocki N."/>
            <person name="Veneault-Fourrey C."/>
            <person name="LaButti K."/>
            <person name="Lindquist E.A."/>
            <person name="Lipzen A."/>
            <person name="Lundell T."/>
            <person name="Morin E."/>
            <person name="Murat C."/>
            <person name="Riley R."/>
            <person name="Ohm R."/>
            <person name="Sun H."/>
            <person name="Tunlid A."/>
            <person name="Henrissat B."/>
            <person name="Grigoriev I.V."/>
            <person name="Hibbett D.S."/>
            <person name="Martin F."/>
        </authorList>
    </citation>
    <scope>NUCLEOTIDE SEQUENCE [LARGE SCALE GENOMIC DNA]</scope>
    <source>
        <strain evidence="4">LaAM-08-1</strain>
    </source>
</reference>
<evidence type="ECO:0000256" key="2">
    <source>
        <dbReference type="SAM" id="Phobius"/>
    </source>
</evidence>
<keyword evidence="2" id="KW-0472">Membrane</keyword>
<organism evidence="3 4">
    <name type="scientific">Laccaria amethystina LaAM-08-1</name>
    <dbReference type="NCBI Taxonomy" id="1095629"/>
    <lineage>
        <taxon>Eukaryota</taxon>
        <taxon>Fungi</taxon>
        <taxon>Dikarya</taxon>
        <taxon>Basidiomycota</taxon>
        <taxon>Agaricomycotina</taxon>
        <taxon>Agaricomycetes</taxon>
        <taxon>Agaricomycetidae</taxon>
        <taxon>Agaricales</taxon>
        <taxon>Agaricineae</taxon>
        <taxon>Hydnangiaceae</taxon>
        <taxon>Laccaria</taxon>
    </lineage>
</organism>
<keyword evidence="2" id="KW-0812">Transmembrane</keyword>
<keyword evidence="4" id="KW-1185">Reference proteome</keyword>
<feature type="transmembrane region" description="Helical" evidence="2">
    <location>
        <begin position="21"/>
        <end position="43"/>
    </location>
</feature>
<feature type="transmembrane region" description="Helical" evidence="2">
    <location>
        <begin position="124"/>
        <end position="144"/>
    </location>
</feature>
<proteinExistence type="predicted"/>
<evidence type="ECO:0000256" key="1">
    <source>
        <dbReference type="SAM" id="MobiDB-lite"/>
    </source>
</evidence>
<feature type="transmembrane region" description="Helical" evidence="2">
    <location>
        <begin position="67"/>
        <end position="86"/>
    </location>
</feature>
<reference evidence="3 4" key="1">
    <citation type="submission" date="2014-04" db="EMBL/GenBank/DDBJ databases">
        <authorList>
            <consortium name="DOE Joint Genome Institute"/>
            <person name="Kuo A."/>
            <person name="Kohler A."/>
            <person name="Nagy L.G."/>
            <person name="Floudas D."/>
            <person name="Copeland A."/>
            <person name="Barry K.W."/>
            <person name="Cichocki N."/>
            <person name="Veneault-Fourrey C."/>
            <person name="LaButti K."/>
            <person name="Lindquist E.A."/>
            <person name="Lipzen A."/>
            <person name="Lundell T."/>
            <person name="Morin E."/>
            <person name="Murat C."/>
            <person name="Sun H."/>
            <person name="Tunlid A."/>
            <person name="Henrissat B."/>
            <person name="Grigoriev I.V."/>
            <person name="Hibbett D.S."/>
            <person name="Martin F."/>
            <person name="Nordberg H.P."/>
            <person name="Cantor M.N."/>
            <person name="Hua S.X."/>
        </authorList>
    </citation>
    <scope>NUCLEOTIDE SEQUENCE [LARGE SCALE GENOMIC DNA]</scope>
    <source>
        <strain evidence="3 4">LaAM-08-1</strain>
    </source>
</reference>
<dbReference type="EMBL" id="KN838698">
    <property type="protein sequence ID" value="KIJ97254.1"/>
    <property type="molecule type" value="Genomic_DNA"/>
</dbReference>
<sequence>MPRNPPRRTPHNIMPTTARLIQLKGIADIVVALILTVNPQLIYDSPATHKLSDLSGLHISNANTAPGFNQSIACMVAAVGVGHLVASRAGSSRGVRSTIFAMNLTWSLLGFLTCAQPAKKGLGSATLLMTSMSHAVFSLVFLYLDGGNMFAWSRETKTRNGNMRHAKERRSRYSHFLS</sequence>
<dbReference type="Proteomes" id="UP000054477">
    <property type="component" value="Unassembled WGS sequence"/>
</dbReference>
<evidence type="ECO:0000313" key="3">
    <source>
        <dbReference type="EMBL" id="KIJ97254.1"/>
    </source>
</evidence>
<gene>
    <name evidence="3" type="ORF">K443DRAFT_681646</name>
</gene>
<protein>
    <submittedName>
        <fullName evidence="3">Uncharacterized protein</fullName>
    </submittedName>
</protein>
<evidence type="ECO:0000313" key="4">
    <source>
        <dbReference type="Proteomes" id="UP000054477"/>
    </source>
</evidence>
<dbReference type="AlphaFoldDB" id="A0A0C9WLH3"/>